<feature type="domain" description="Beta-lactamase class A catalytic" evidence="8">
    <location>
        <begin position="46"/>
        <end position="244"/>
    </location>
</feature>
<keyword evidence="10" id="KW-1185">Reference proteome</keyword>
<dbReference type="PANTHER" id="PTHR35333:SF3">
    <property type="entry name" value="BETA-LACTAMASE-TYPE TRANSPEPTIDASE FOLD CONTAINING PROTEIN"/>
    <property type="match status" value="1"/>
</dbReference>
<dbReference type="Proteomes" id="UP000469159">
    <property type="component" value="Unassembled WGS sequence"/>
</dbReference>
<comment type="similarity">
    <text evidence="2 6">Belongs to the class-A beta-lactamase family.</text>
</comment>
<evidence type="ECO:0000256" key="4">
    <source>
        <dbReference type="ARBA" id="ARBA00022801"/>
    </source>
</evidence>
<evidence type="ECO:0000256" key="3">
    <source>
        <dbReference type="ARBA" id="ARBA00012865"/>
    </source>
</evidence>
<dbReference type="PRINTS" id="PR00118">
    <property type="entry name" value="BLACTAMASEA"/>
</dbReference>
<feature type="signal peptide" evidence="7">
    <location>
        <begin position="1"/>
        <end position="21"/>
    </location>
</feature>
<evidence type="ECO:0000256" key="2">
    <source>
        <dbReference type="ARBA" id="ARBA00009009"/>
    </source>
</evidence>
<dbReference type="InterPro" id="IPR000871">
    <property type="entry name" value="Beta-lactam_class-A"/>
</dbReference>
<accession>A0A6I4UXA6</accession>
<dbReference type="RefSeq" id="WP_160747410.1">
    <property type="nucleotide sequence ID" value="NZ_WTYK01000008.1"/>
</dbReference>
<gene>
    <name evidence="9" type="ORF">GRI75_12990</name>
</gene>
<proteinExistence type="inferred from homology"/>
<reference evidence="9 10" key="1">
    <citation type="submission" date="2019-12" db="EMBL/GenBank/DDBJ databases">
        <title>Genomic-based taxomic classification of the family Erythrobacteraceae.</title>
        <authorList>
            <person name="Xu L."/>
        </authorList>
    </citation>
    <scope>NUCLEOTIDE SEQUENCE [LARGE SCALE GENOMIC DNA]</scope>
    <source>
        <strain evidence="9 10">MCCC 1K02066</strain>
    </source>
</reference>
<evidence type="ECO:0000313" key="10">
    <source>
        <dbReference type="Proteomes" id="UP000469159"/>
    </source>
</evidence>
<dbReference type="AlphaFoldDB" id="A0A6I4UXA6"/>
<evidence type="ECO:0000256" key="7">
    <source>
        <dbReference type="SAM" id="SignalP"/>
    </source>
</evidence>
<dbReference type="GO" id="GO:0046677">
    <property type="term" value="P:response to antibiotic"/>
    <property type="evidence" value="ECO:0007669"/>
    <property type="project" value="UniProtKB-UniRule"/>
</dbReference>
<keyword evidence="5 6" id="KW-0046">Antibiotic resistance</keyword>
<keyword evidence="7" id="KW-0732">Signal</keyword>
<dbReference type="Pfam" id="PF13354">
    <property type="entry name" value="Beta-lactamase2"/>
    <property type="match status" value="1"/>
</dbReference>
<dbReference type="GO" id="GO:0008800">
    <property type="term" value="F:beta-lactamase activity"/>
    <property type="evidence" value="ECO:0007669"/>
    <property type="project" value="UniProtKB-UniRule"/>
</dbReference>
<dbReference type="PANTHER" id="PTHR35333">
    <property type="entry name" value="BETA-LACTAMASE"/>
    <property type="match status" value="1"/>
</dbReference>
<dbReference type="EC" id="3.5.2.6" evidence="3 6"/>
<evidence type="ECO:0000256" key="1">
    <source>
        <dbReference type="ARBA" id="ARBA00001526"/>
    </source>
</evidence>
<protein>
    <recommendedName>
        <fullName evidence="3 6">Beta-lactamase</fullName>
        <ecNumber evidence="3 6">3.5.2.6</ecNumber>
    </recommendedName>
</protein>
<evidence type="ECO:0000256" key="6">
    <source>
        <dbReference type="RuleBase" id="RU361140"/>
    </source>
</evidence>
<evidence type="ECO:0000256" key="5">
    <source>
        <dbReference type="ARBA" id="ARBA00023251"/>
    </source>
</evidence>
<evidence type="ECO:0000259" key="8">
    <source>
        <dbReference type="Pfam" id="PF13354"/>
    </source>
</evidence>
<dbReference type="InterPro" id="IPR045155">
    <property type="entry name" value="Beta-lactam_cat"/>
</dbReference>
<dbReference type="InterPro" id="IPR012338">
    <property type="entry name" value="Beta-lactam/transpept-like"/>
</dbReference>
<sequence length="287" mass="30811">MWKTVVAVWLASLLAVQPAAASGFPELQHLEQRLTATALENPGEYGIAALDLTTGRAISVNGQRPFPMASTMKIAVAAAYLADVDAGRRSLYDHIAGASALSLMDRMMVRSDNRATDLLIGALGGPGAVDYWLRAQGLSGIRVDRNIAQLLGDRRDLWDIRDSSTPLAMLELLRLIDSDRALAPQSRALLLDMMRRCATGSNRIRGLMPYGAKVENKTGTLNQYTSDVGFLTLPDGRRVAVAFFARGGENRPAVIATAARAIYDTFSTQLATAAPARSAAVNLNGVR</sequence>
<dbReference type="SUPFAM" id="SSF56601">
    <property type="entry name" value="beta-lactamase/transpeptidase-like"/>
    <property type="match status" value="1"/>
</dbReference>
<name>A0A6I4UXA6_9SPHN</name>
<dbReference type="PROSITE" id="PS00146">
    <property type="entry name" value="BETA_LACTAMASE_A"/>
    <property type="match status" value="1"/>
</dbReference>
<dbReference type="EMBL" id="WTYK01000008">
    <property type="protein sequence ID" value="MXP42554.1"/>
    <property type="molecule type" value="Genomic_DNA"/>
</dbReference>
<feature type="chain" id="PRO_5026153801" description="Beta-lactamase" evidence="7">
    <location>
        <begin position="22"/>
        <end position="287"/>
    </location>
</feature>
<dbReference type="GO" id="GO:0030655">
    <property type="term" value="P:beta-lactam antibiotic catabolic process"/>
    <property type="evidence" value="ECO:0007669"/>
    <property type="project" value="InterPro"/>
</dbReference>
<organism evidence="9 10">
    <name type="scientific">Croceibacterium soli</name>
    <dbReference type="NCBI Taxonomy" id="1739690"/>
    <lineage>
        <taxon>Bacteria</taxon>
        <taxon>Pseudomonadati</taxon>
        <taxon>Pseudomonadota</taxon>
        <taxon>Alphaproteobacteria</taxon>
        <taxon>Sphingomonadales</taxon>
        <taxon>Erythrobacteraceae</taxon>
        <taxon>Croceibacterium</taxon>
    </lineage>
</organism>
<evidence type="ECO:0000313" key="9">
    <source>
        <dbReference type="EMBL" id="MXP42554.1"/>
    </source>
</evidence>
<dbReference type="InterPro" id="IPR023650">
    <property type="entry name" value="Beta-lactam_class-A_AS"/>
</dbReference>
<keyword evidence="4 6" id="KW-0378">Hydrolase</keyword>
<comment type="catalytic activity">
    <reaction evidence="1 6">
        <text>a beta-lactam + H2O = a substituted beta-amino acid</text>
        <dbReference type="Rhea" id="RHEA:20401"/>
        <dbReference type="ChEBI" id="CHEBI:15377"/>
        <dbReference type="ChEBI" id="CHEBI:35627"/>
        <dbReference type="ChEBI" id="CHEBI:140347"/>
        <dbReference type="EC" id="3.5.2.6"/>
    </reaction>
</comment>
<dbReference type="Gene3D" id="3.40.710.10">
    <property type="entry name" value="DD-peptidase/beta-lactamase superfamily"/>
    <property type="match status" value="1"/>
</dbReference>
<comment type="caution">
    <text evidence="9">The sequence shown here is derived from an EMBL/GenBank/DDBJ whole genome shotgun (WGS) entry which is preliminary data.</text>
</comment>
<dbReference type="OrthoDB" id="9784149at2"/>